<comment type="similarity">
    <text evidence="3">Belongs to the multi antimicrobial extrusion (MATE) (TC 2.A.66.1) family.</text>
</comment>
<evidence type="ECO:0000313" key="14">
    <source>
        <dbReference type="EMBL" id="SDX18719.1"/>
    </source>
</evidence>
<evidence type="ECO:0000256" key="2">
    <source>
        <dbReference type="ARBA" id="ARBA00004651"/>
    </source>
</evidence>
<keyword evidence="9 13" id="KW-1133">Transmembrane helix</keyword>
<reference evidence="14 15" key="1">
    <citation type="submission" date="2016-10" db="EMBL/GenBank/DDBJ databases">
        <authorList>
            <person name="Varghese N."/>
            <person name="Submissions S."/>
        </authorList>
    </citation>
    <scope>NUCLEOTIDE SEQUENCE [LARGE SCALE GENOMIC DNA]</scope>
    <source>
        <strain evidence="14 15">WCC6</strain>
    </source>
</reference>
<accession>A0A1H2ZPR3</accession>
<evidence type="ECO:0000256" key="1">
    <source>
        <dbReference type="ARBA" id="ARBA00003408"/>
    </source>
</evidence>
<dbReference type="NCBIfam" id="TIGR00797">
    <property type="entry name" value="matE"/>
    <property type="match status" value="1"/>
</dbReference>
<dbReference type="PIRSF" id="PIRSF006603">
    <property type="entry name" value="DinF"/>
    <property type="match status" value="1"/>
</dbReference>
<dbReference type="GO" id="GO:0005886">
    <property type="term" value="C:plasma membrane"/>
    <property type="evidence" value="ECO:0007669"/>
    <property type="project" value="UniProtKB-SubCell"/>
</dbReference>
<feature type="transmembrane region" description="Helical" evidence="13">
    <location>
        <begin position="386"/>
        <end position="409"/>
    </location>
</feature>
<dbReference type="GO" id="GO:0042910">
    <property type="term" value="F:xenobiotic transmembrane transporter activity"/>
    <property type="evidence" value="ECO:0007669"/>
    <property type="project" value="InterPro"/>
</dbReference>
<feature type="transmembrane region" description="Helical" evidence="13">
    <location>
        <begin position="314"/>
        <end position="337"/>
    </location>
</feature>
<keyword evidence="10" id="KW-0406">Ion transport</keyword>
<gene>
    <name evidence="14" type="ORF">SAMN05216495_11569</name>
</gene>
<dbReference type="CDD" id="cd13131">
    <property type="entry name" value="MATE_NorM_like"/>
    <property type="match status" value="1"/>
</dbReference>
<comment type="caution">
    <text evidence="14">The sequence shown here is derived from an EMBL/GenBank/DDBJ whole genome shotgun (WGS) entry which is preliminary data.</text>
</comment>
<dbReference type="GO" id="GO:0006811">
    <property type="term" value="P:monoatomic ion transport"/>
    <property type="evidence" value="ECO:0007669"/>
    <property type="project" value="UniProtKB-KW"/>
</dbReference>
<dbReference type="Proteomes" id="UP000182379">
    <property type="component" value="Unassembled WGS sequence"/>
</dbReference>
<evidence type="ECO:0000256" key="7">
    <source>
        <dbReference type="ARBA" id="ARBA00022475"/>
    </source>
</evidence>
<evidence type="ECO:0000256" key="8">
    <source>
        <dbReference type="ARBA" id="ARBA00022692"/>
    </source>
</evidence>
<evidence type="ECO:0000256" key="11">
    <source>
        <dbReference type="ARBA" id="ARBA00023136"/>
    </source>
</evidence>
<dbReference type="PANTHER" id="PTHR43298">
    <property type="entry name" value="MULTIDRUG RESISTANCE PROTEIN NORM-RELATED"/>
    <property type="match status" value="1"/>
</dbReference>
<keyword evidence="6" id="KW-0050">Antiport</keyword>
<name>A0A1H2ZPR3_ACIFE</name>
<feature type="transmembrane region" description="Helical" evidence="13">
    <location>
        <begin position="53"/>
        <end position="75"/>
    </location>
</feature>
<dbReference type="InterPro" id="IPR050222">
    <property type="entry name" value="MATE_MdtK"/>
</dbReference>
<sequence>MFPHLFQLRHFLVLFFPLLLTQMAQVGTAVFSSIFSGRAGTIDLAGVAVAVNIWYPVFSSLCGIFFGISPIIAQLRGAKRTEEIPPYIMQSLYLSLGFTVVIFLAGAVLMPPFLDFMGLDAPVRYIAWEYLKALALGLVPICLQATMRYIVDAHGKTHVSMTILVINLVLTILLFRLLIFGAGPIPAMGGIGTGYAITIASWLSFLLFTAVLQWMEPFRSYHLWSRLRPVSWHHIHHQLELGIPIFIAVFCETSLFSIVGLFMAEFGTLYLAANQAAISYSALTYTLPWSISLTATIVIGYEVGARNYAAARQYAVLCQMTAFVIALGLIAMTYHFIDPIARVFTSDAETFWAIRMFIFYAVAFSFFDAAGTPVQGILRGYKDVKIITYVAFVTYWLISIPMGYAMAHATSYGPYGYWISLIIGPAINASALNWRLWKHTVWKVPISYPSTKE</sequence>
<evidence type="ECO:0000256" key="10">
    <source>
        <dbReference type="ARBA" id="ARBA00023065"/>
    </source>
</evidence>
<feature type="transmembrane region" description="Helical" evidence="13">
    <location>
        <begin position="163"/>
        <end position="183"/>
    </location>
</feature>
<dbReference type="EMBL" id="FNOP01000015">
    <property type="protein sequence ID" value="SDX18719.1"/>
    <property type="molecule type" value="Genomic_DNA"/>
</dbReference>
<feature type="transmembrane region" description="Helical" evidence="13">
    <location>
        <begin position="357"/>
        <end position="374"/>
    </location>
</feature>
<evidence type="ECO:0000256" key="4">
    <source>
        <dbReference type="ARBA" id="ARBA00020268"/>
    </source>
</evidence>
<feature type="transmembrane region" description="Helical" evidence="13">
    <location>
        <begin position="130"/>
        <end position="151"/>
    </location>
</feature>
<feature type="transmembrane region" description="Helical" evidence="13">
    <location>
        <begin position="87"/>
        <end position="110"/>
    </location>
</feature>
<protein>
    <recommendedName>
        <fullName evidence="4">Probable multidrug resistance protein NorM</fullName>
    </recommendedName>
    <alternativeName>
        <fullName evidence="12">Multidrug-efflux transporter</fullName>
    </alternativeName>
</protein>
<evidence type="ECO:0000256" key="13">
    <source>
        <dbReference type="SAM" id="Phobius"/>
    </source>
</evidence>
<comment type="function">
    <text evidence="1">Multidrug efflux pump.</text>
</comment>
<feature type="transmembrane region" description="Helical" evidence="13">
    <location>
        <begin position="195"/>
        <end position="218"/>
    </location>
</feature>
<dbReference type="InterPro" id="IPR048279">
    <property type="entry name" value="MdtK-like"/>
</dbReference>
<dbReference type="GO" id="GO:0015297">
    <property type="term" value="F:antiporter activity"/>
    <property type="evidence" value="ECO:0007669"/>
    <property type="project" value="UniProtKB-KW"/>
</dbReference>
<evidence type="ECO:0000256" key="3">
    <source>
        <dbReference type="ARBA" id="ARBA00010199"/>
    </source>
</evidence>
<evidence type="ECO:0000256" key="12">
    <source>
        <dbReference type="ARBA" id="ARBA00031636"/>
    </source>
</evidence>
<dbReference type="Pfam" id="PF01554">
    <property type="entry name" value="MatE"/>
    <property type="match status" value="2"/>
</dbReference>
<feature type="transmembrane region" description="Helical" evidence="13">
    <location>
        <begin position="415"/>
        <end position="434"/>
    </location>
</feature>
<organism evidence="14 15">
    <name type="scientific">Acidaminococcus fermentans</name>
    <dbReference type="NCBI Taxonomy" id="905"/>
    <lineage>
        <taxon>Bacteria</taxon>
        <taxon>Bacillati</taxon>
        <taxon>Bacillota</taxon>
        <taxon>Negativicutes</taxon>
        <taxon>Acidaminococcales</taxon>
        <taxon>Acidaminococcaceae</taxon>
        <taxon>Acidaminococcus</taxon>
    </lineage>
</organism>
<keyword evidence="7" id="KW-1003">Cell membrane</keyword>
<dbReference type="PANTHER" id="PTHR43298:SF2">
    <property type="entry name" value="FMN_FAD EXPORTER YEEO-RELATED"/>
    <property type="match status" value="1"/>
</dbReference>
<feature type="transmembrane region" description="Helical" evidence="13">
    <location>
        <begin position="239"/>
        <end position="262"/>
    </location>
</feature>
<evidence type="ECO:0000313" key="15">
    <source>
        <dbReference type="Proteomes" id="UP000182379"/>
    </source>
</evidence>
<dbReference type="AlphaFoldDB" id="A0A1H2ZPR3"/>
<feature type="transmembrane region" description="Helical" evidence="13">
    <location>
        <begin position="282"/>
        <end position="302"/>
    </location>
</feature>
<keyword evidence="5" id="KW-0813">Transport</keyword>
<dbReference type="InterPro" id="IPR002528">
    <property type="entry name" value="MATE_fam"/>
</dbReference>
<dbReference type="RefSeq" id="WP_074707653.1">
    <property type="nucleotide sequence ID" value="NZ_FNOP01000015.1"/>
</dbReference>
<keyword evidence="11 13" id="KW-0472">Membrane</keyword>
<proteinExistence type="inferred from homology"/>
<comment type="subcellular location">
    <subcellularLocation>
        <location evidence="2">Cell membrane</location>
        <topology evidence="2">Multi-pass membrane protein</topology>
    </subcellularLocation>
</comment>
<evidence type="ECO:0000256" key="6">
    <source>
        <dbReference type="ARBA" id="ARBA00022449"/>
    </source>
</evidence>
<evidence type="ECO:0000256" key="5">
    <source>
        <dbReference type="ARBA" id="ARBA00022448"/>
    </source>
</evidence>
<evidence type="ECO:0000256" key="9">
    <source>
        <dbReference type="ARBA" id="ARBA00022989"/>
    </source>
</evidence>
<keyword evidence="8 13" id="KW-0812">Transmembrane</keyword>